<dbReference type="EMBL" id="LN835306">
    <property type="protein sequence ID" value="CRH01052.1"/>
    <property type="molecule type" value="Genomic_DNA"/>
</dbReference>
<dbReference type="AlphaFoldDB" id="A0A1J1HCB1"/>
<protein>
    <submittedName>
        <fullName evidence="1">Uncharacterized protein</fullName>
    </submittedName>
</protein>
<dbReference type="Proteomes" id="UP000220158">
    <property type="component" value="Chromosome 11"/>
</dbReference>
<dbReference type="KEGG" id="prel:PRELSG_1140100"/>
<dbReference type="GeneID" id="39737179"/>
<reference evidence="1 2" key="1">
    <citation type="submission" date="2015-04" db="EMBL/GenBank/DDBJ databases">
        <authorList>
            <consortium name="Pathogen Informatics"/>
        </authorList>
    </citation>
    <scope>NUCLEOTIDE SEQUENCE [LARGE SCALE GENOMIC DNA]</scope>
    <source>
        <strain evidence="1 2">SGS1</strain>
    </source>
</reference>
<evidence type="ECO:0000313" key="1">
    <source>
        <dbReference type="EMBL" id="CRH01052.1"/>
    </source>
</evidence>
<organism evidence="1 2">
    <name type="scientific">Plasmodium relictum</name>
    <dbReference type="NCBI Taxonomy" id="85471"/>
    <lineage>
        <taxon>Eukaryota</taxon>
        <taxon>Sar</taxon>
        <taxon>Alveolata</taxon>
        <taxon>Apicomplexa</taxon>
        <taxon>Aconoidasida</taxon>
        <taxon>Haemosporida</taxon>
        <taxon>Plasmodiidae</taxon>
        <taxon>Plasmodium</taxon>
        <taxon>Plasmodium (Haemamoeba)</taxon>
    </lineage>
</organism>
<dbReference type="OrthoDB" id="368993at2759"/>
<sequence length="154" mass="18992">MEKKNIFLFFRMIHFKSAREWKQFMNPKIDRTRIKKIRNVSENDMIHKHRILKYPYFKMKKIGSYSKIVKSNDFLFNRDIEVLYDYRYCSIYEKLKDIISLHLKGIVIKEKCTDDLCFEIYDCLQNKVLIKRKNEELEAEEIFKEMLEKMKQNN</sequence>
<accession>A0A1J1HCB1</accession>
<dbReference type="RefSeq" id="XP_028534053.1">
    <property type="nucleotide sequence ID" value="XM_028677689.1"/>
</dbReference>
<proteinExistence type="predicted"/>
<keyword evidence="2" id="KW-1185">Reference proteome</keyword>
<evidence type="ECO:0000313" key="2">
    <source>
        <dbReference type="Proteomes" id="UP000220158"/>
    </source>
</evidence>
<name>A0A1J1HCB1_PLARL</name>
<gene>
    <name evidence="1" type="ORF">PRELSG_1140100</name>
</gene>
<dbReference type="OMA" id="REWKQFM"/>
<dbReference type="VEuPathDB" id="PlasmoDB:PRELSG_1140100"/>